<feature type="domain" description="DNA2/NAM7 helicase helicase" evidence="2">
    <location>
        <begin position="166"/>
        <end position="504"/>
    </location>
</feature>
<proteinExistence type="predicted"/>
<dbReference type="AlphaFoldDB" id="A0AAU7E6N8"/>
<reference evidence="4" key="1">
    <citation type="submission" date="2024-05" db="EMBL/GenBank/DDBJ databases">
        <title>Campylobacter coli isolated from environmental waters in Slovenia.</title>
        <authorList>
            <person name="Zautner A.E."/>
            <person name="Bunk B."/>
            <person name="Riedel T."/>
            <person name="Sproeer C."/>
        </authorList>
    </citation>
    <scope>NUCLEOTIDE SEQUENCE</scope>
    <source>
        <strain evidence="4">CCS1377</strain>
    </source>
</reference>
<protein>
    <submittedName>
        <fullName evidence="4">AAA domain-containing protein</fullName>
    </submittedName>
</protein>
<evidence type="ECO:0000259" key="3">
    <source>
        <dbReference type="Pfam" id="PF13087"/>
    </source>
</evidence>
<feature type="domain" description="DUF2726" evidence="1">
    <location>
        <begin position="755"/>
        <end position="877"/>
    </location>
</feature>
<dbReference type="CDD" id="cd18808">
    <property type="entry name" value="SF1_C_Upf1"/>
    <property type="match status" value="1"/>
</dbReference>
<sequence>MDVKKFLILIKEKDKTHEVASFQKQDNTILITFNGSEKVYSYSLNNCEIFDKPKLLSTHHVNDTIVCNAELIIQFGKYVKVFFDDGSNELFLANEDKEMSNKADIFGYCQRIAQKIIMPENDTSLLERHYKKIKNIKKDSALYAYLTKQNNAISNKNDYLLFPFGTNQSQYTALQNALNSQISIIEGPPGTGKTQTILNIIANLIVQGKSIAVVSNNNAATQNVFEKLQNYELDYLCATLGNKDNKESFINNQPKIPKHPNTTEENNTLLRHIKSLNSSIQEIFFLQNKKAKEKELLSDFKTQTKHANFTHAQTLPKLSNTLALKLLKIKIALEEVPNISFFHKLKLVFLDRLANFSFFKNTKESILQTLESYFYANSIHELEKSIDLCTKKLVNLNTKKTIKDLQDYSMKFLKNALALRYKKERKIFTFEDLYANSADFLQTYPIVFSTTHSIVNSLNMKNALFDYIIMDESSQVDILTGILALSIAKNAVIVGDKKQLSCIVDTNIIEEVEKLNKEFKIEEAYNYLTHSFLDSITKALNNAPRVLLKEHYRCHPKIIGFCNKKFYNDELLIFSEDNNQKDVIKAILTPKGNHARDRYNLREIEVITKELIPALRHKASSKDIGIITPYVRQKEELERHLDKDSKDIQVDTVHKYQGREKECIIISLVDNQLSNFVDDPKMLNVSITRAKNFLYLVANSEILNTQGNVADFMRYIQYNNFEVTQSSINSIFDLLYNANREAREAYLKNKKRISIYDSENLAYHAILEVLKDYPSLKVANHVRLGLLIKDTSSLNEQEQNYLSSALTHVDFVIYHTMNKEFLLAIEVDGYAFHNKKSKQNQRDMIKNSIFEKCNMPLLRLHTIGSSEKEQIKNELDKQW</sequence>
<gene>
    <name evidence="4" type="ORF">AAH949_08795</name>
</gene>
<organism evidence="4">
    <name type="scientific">Campylobacter sp. CCS1377</name>
    <dbReference type="NCBI Taxonomy" id="3158229"/>
    <lineage>
        <taxon>Bacteria</taxon>
        <taxon>Pseudomonadati</taxon>
        <taxon>Campylobacterota</taxon>
        <taxon>Epsilonproteobacteria</taxon>
        <taxon>Campylobacterales</taxon>
        <taxon>Campylobacteraceae</taxon>
        <taxon>Campylobacter</taxon>
    </lineage>
</organism>
<dbReference type="InterPro" id="IPR027417">
    <property type="entry name" value="P-loop_NTPase"/>
</dbReference>
<dbReference type="Pfam" id="PF13087">
    <property type="entry name" value="AAA_12"/>
    <property type="match status" value="1"/>
</dbReference>
<evidence type="ECO:0000259" key="1">
    <source>
        <dbReference type="Pfam" id="PF10881"/>
    </source>
</evidence>
<dbReference type="InterPro" id="IPR041677">
    <property type="entry name" value="DNA2/NAM7_AAA_11"/>
</dbReference>
<name>A0AAU7E6N8_9BACT</name>
<evidence type="ECO:0000259" key="2">
    <source>
        <dbReference type="Pfam" id="PF13086"/>
    </source>
</evidence>
<accession>A0AAU7E6N8</accession>
<dbReference type="InterPro" id="IPR041679">
    <property type="entry name" value="DNA2/NAM7-like_C"/>
</dbReference>
<dbReference type="InterPro" id="IPR045055">
    <property type="entry name" value="DNA2/NAM7-like"/>
</dbReference>
<dbReference type="SUPFAM" id="SSF52540">
    <property type="entry name" value="P-loop containing nucleoside triphosphate hydrolases"/>
    <property type="match status" value="1"/>
</dbReference>
<dbReference type="Pfam" id="PF13086">
    <property type="entry name" value="AAA_11"/>
    <property type="match status" value="1"/>
</dbReference>
<dbReference type="Pfam" id="PF10881">
    <property type="entry name" value="DUF2726"/>
    <property type="match status" value="1"/>
</dbReference>
<dbReference type="Gene3D" id="3.40.960.10">
    <property type="entry name" value="VSR Endonuclease"/>
    <property type="match status" value="1"/>
</dbReference>
<dbReference type="Gene3D" id="3.40.50.300">
    <property type="entry name" value="P-loop containing nucleotide triphosphate hydrolases"/>
    <property type="match status" value="3"/>
</dbReference>
<dbReference type="PANTHER" id="PTHR10887">
    <property type="entry name" value="DNA2/NAM7 HELICASE FAMILY"/>
    <property type="match status" value="1"/>
</dbReference>
<dbReference type="GO" id="GO:0004386">
    <property type="term" value="F:helicase activity"/>
    <property type="evidence" value="ECO:0007669"/>
    <property type="project" value="InterPro"/>
</dbReference>
<evidence type="ECO:0000313" key="4">
    <source>
        <dbReference type="EMBL" id="XBJ29160.1"/>
    </source>
</evidence>
<feature type="domain" description="DNA2/NAM7 helicase-like C-terminal" evidence="3">
    <location>
        <begin position="531"/>
        <end position="700"/>
    </location>
</feature>
<dbReference type="InterPro" id="IPR024402">
    <property type="entry name" value="DUF2726"/>
</dbReference>
<dbReference type="EMBL" id="CP155620">
    <property type="protein sequence ID" value="XBJ29160.1"/>
    <property type="molecule type" value="Genomic_DNA"/>
</dbReference>
<dbReference type="InterPro" id="IPR047187">
    <property type="entry name" value="SF1_C_Upf1"/>
</dbReference>
<dbReference type="RefSeq" id="WP_348518525.1">
    <property type="nucleotide sequence ID" value="NZ_CP155620.1"/>
</dbReference>